<dbReference type="SUPFAM" id="SSF56731">
    <property type="entry name" value="DNA primase core"/>
    <property type="match status" value="1"/>
</dbReference>
<dbReference type="GO" id="GO:0003899">
    <property type="term" value="F:DNA-directed RNA polymerase activity"/>
    <property type="evidence" value="ECO:0007669"/>
    <property type="project" value="InterPro"/>
</dbReference>
<dbReference type="OrthoDB" id="8536512at2"/>
<evidence type="ECO:0000313" key="1">
    <source>
        <dbReference type="EMBL" id="BAU55624.1"/>
    </source>
</evidence>
<proteinExistence type="predicted"/>
<reference evidence="1 2" key="1">
    <citation type="submission" date="2015-12" db="EMBL/GenBank/DDBJ databases">
        <title>Genome sequence of Mucilaginibacter gotjawali.</title>
        <authorList>
            <person name="Lee J.S."/>
            <person name="Lee K.C."/>
            <person name="Kim K.K."/>
            <person name="Lee B.W."/>
        </authorList>
    </citation>
    <scope>NUCLEOTIDE SEQUENCE [LARGE SCALE GENOMIC DNA]</scope>
    <source>
        <strain evidence="1 2">SA3-7</strain>
    </source>
</reference>
<sequence>MNANINARDIKDHVSLVDLLSRLGYQPHRKSGQEHIYWSMLRDSDTTPSFSVNDKLGCWYDHGEGKGGNIIDFGLLYWKGSSFQEVLEKISNIMGAALPVQSNTDKAKRKRSAIKEPHYKVLEVKDLGLNTAITNYLQSRGIWLKAQGRLKEVYYYVEDDKRNRKHFFGAGWQNELGAWEVRSVNFKGCLGHKAISFIPGNPDKLAVFEGFINYLSWLSENTFADESVLVLNSIALIQSGIRKAKDFNDISLYFDNDTTGRKATVTFQQALRQSVDCSPVYEGHNDYNDKLIAGLNGNHFSR</sequence>
<protein>
    <submittedName>
        <fullName evidence="1">DNA primase</fullName>
    </submittedName>
</protein>
<dbReference type="InterPro" id="IPR036977">
    <property type="entry name" value="DNA_primase_Znf_CHC2"/>
</dbReference>
<dbReference type="GO" id="GO:0003677">
    <property type="term" value="F:DNA binding"/>
    <property type="evidence" value="ECO:0007669"/>
    <property type="project" value="InterPro"/>
</dbReference>
<dbReference type="GO" id="GO:0006269">
    <property type="term" value="P:DNA replication, synthesis of primer"/>
    <property type="evidence" value="ECO:0007669"/>
    <property type="project" value="TreeGrafter"/>
</dbReference>
<keyword evidence="2" id="KW-1185">Reference proteome</keyword>
<dbReference type="AlphaFoldDB" id="A0A0X8X4Q0"/>
<organism evidence="1 2">
    <name type="scientific">Mucilaginibacter gotjawali</name>
    <dbReference type="NCBI Taxonomy" id="1550579"/>
    <lineage>
        <taxon>Bacteria</taxon>
        <taxon>Pseudomonadati</taxon>
        <taxon>Bacteroidota</taxon>
        <taxon>Sphingobacteriia</taxon>
        <taxon>Sphingobacteriales</taxon>
        <taxon>Sphingobacteriaceae</taxon>
        <taxon>Mucilaginibacter</taxon>
    </lineage>
</organism>
<dbReference type="SUPFAM" id="SSF57783">
    <property type="entry name" value="Zinc beta-ribbon"/>
    <property type="match status" value="1"/>
</dbReference>
<dbReference type="GO" id="GO:0005737">
    <property type="term" value="C:cytoplasm"/>
    <property type="evidence" value="ECO:0007669"/>
    <property type="project" value="TreeGrafter"/>
</dbReference>
<dbReference type="InterPro" id="IPR050219">
    <property type="entry name" value="DnaG_primase"/>
</dbReference>
<dbReference type="Pfam" id="PF13155">
    <property type="entry name" value="Toprim_2"/>
    <property type="match status" value="1"/>
</dbReference>
<dbReference type="PANTHER" id="PTHR30313">
    <property type="entry name" value="DNA PRIMASE"/>
    <property type="match status" value="1"/>
</dbReference>
<name>A0A0X8X4Q0_9SPHI</name>
<dbReference type="Gene3D" id="3.90.580.10">
    <property type="entry name" value="Zinc finger, CHC2-type domain"/>
    <property type="match status" value="1"/>
</dbReference>
<evidence type="ECO:0000313" key="2">
    <source>
        <dbReference type="Proteomes" id="UP000218263"/>
    </source>
</evidence>
<dbReference type="RefSeq" id="WP_096354010.1">
    <property type="nucleotide sequence ID" value="NZ_AP017313.1"/>
</dbReference>
<accession>A0A0X8X4Q0</accession>
<dbReference type="KEGG" id="mgot:MgSA37_03815"/>
<dbReference type="GO" id="GO:0008270">
    <property type="term" value="F:zinc ion binding"/>
    <property type="evidence" value="ECO:0007669"/>
    <property type="project" value="UniProtKB-KW"/>
</dbReference>
<dbReference type="Gene3D" id="3.40.1360.10">
    <property type="match status" value="1"/>
</dbReference>
<dbReference type="Proteomes" id="UP000218263">
    <property type="component" value="Chromosome"/>
</dbReference>
<dbReference type="Pfam" id="PF01807">
    <property type="entry name" value="Zn_ribbon_DnaG"/>
    <property type="match status" value="1"/>
</dbReference>
<dbReference type="PANTHER" id="PTHR30313:SF2">
    <property type="entry name" value="DNA PRIMASE"/>
    <property type="match status" value="1"/>
</dbReference>
<dbReference type="EMBL" id="AP017313">
    <property type="protein sequence ID" value="BAU55624.1"/>
    <property type="molecule type" value="Genomic_DNA"/>
</dbReference>
<gene>
    <name evidence="1" type="ORF">MgSA37_03815</name>
</gene>
<dbReference type="InterPro" id="IPR002694">
    <property type="entry name" value="Znf_CHC2"/>
</dbReference>
<dbReference type="SMART" id="SM00400">
    <property type="entry name" value="ZnF_CHCC"/>
    <property type="match status" value="1"/>
</dbReference>